<evidence type="ECO:0000313" key="3">
    <source>
        <dbReference type="Proteomes" id="UP001287356"/>
    </source>
</evidence>
<keyword evidence="3" id="KW-1185">Reference proteome</keyword>
<protein>
    <submittedName>
        <fullName evidence="2">Uncharacterized protein</fullName>
    </submittedName>
</protein>
<sequence>MSTCEPIQGDPDFYGRGIRIGVYLQWTSAWLTLLLDPESAQGVLDANSVFVFAVTIATIIASRREAAQIEIYIMLQMLLGFHITTLSSFGIRIWLMTPGRVAKLLRRAAKEWKKDRQKARENQEGIMRDRQRAVDQIAQSVANYPGLAKWILAVLNRFSTVSRSGSHSASSATASVAILPVHLLSALKFPGLTWSGVVWRTMTLGIIAGFNFAYWYEFPNSAATSKLLSDPPDICGPPTVFLFSKQLLQGPIVTLGYAVAIILLLVVGPPIYTLLILTVQIHYYGVLLLFRDVAYWVRPRTGERYSAAIDRINEVLRTSALPVMEAVQFYSPLFPAGMVAVEALKSSLDFLHFMTTEPTGDAIRFTDLLKVFVSLGMGKPSVRAAQEGEPVLSRADTTRGGWEPTGVAGSFLVRATTVLFNIYTFLSIAWFIISIELAIKWNNIEGVDSIDSTGQLIPFIIGCVSASQILKKIILLALSKKYPEWVDVQLNVEIGVNGPVVLGIDKPSGGGNPAAAPFNTRAPDQDQGRAIWFRDT</sequence>
<feature type="transmembrane region" description="Helical" evidence="1">
    <location>
        <begin position="418"/>
        <end position="439"/>
    </location>
</feature>
<dbReference type="EMBL" id="JAULSN010000002">
    <property type="protein sequence ID" value="KAK3379136.1"/>
    <property type="molecule type" value="Genomic_DNA"/>
</dbReference>
<evidence type="ECO:0000256" key="1">
    <source>
        <dbReference type="SAM" id="Phobius"/>
    </source>
</evidence>
<keyword evidence="1" id="KW-1133">Transmembrane helix</keyword>
<reference evidence="2" key="2">
    <citation type="submission" date="2023-06" db="EMBL/GenBank/DDBJ databases">
        <authorList>
            <consortium name="Lawrence Berkeley National Laboratory"/>
            <person name="Haridas S."/>
            <person name="Hensen N."/>
            <person name="Bonometti L."/>
            <person name="Westerberg I."/>
            <person name="Brannstrom I.O."/>
            <person name="Guillou S."/>
            <person name="Cros-Aarteil S."/>
            <person name="Calhoun S."/>
            <person name="Kuo A."/>
            <person name="Mondo S."/>
            <person name="Pangilinan J."/>
            <person name="Riley R."/>
            <person name="Labutti K."/>
            <person name="Andreopoulos B."/>
            <person name="Lipzen A."/>
            <person name="Chen C."/>
            <person name="Yanf M."/>
            <person name="Daum C."/>
            <person name="Ng V."/>
            <person name="Clum A."/>
            <person name="Steindorff A."/>
            <person name="Ohm R."/>
            <person name="Martin F."/>
            <person name="Silar P."/>
            <person name="Natvig D."/>
            <person name="Lalanne C."/>
            <person name="Gautier V."/>
            <person name="Ament-Velasquez S.L."/>
            <person name="Kruys A."/>
            <person name="Hutchinson M.I."/>
            <person name="Powell A.J."/>
            <person name="Barry K."/>
            <person name="Miller A.N."/>
            <person name="Grigoriev I.V."/>
            <person name="Debuchy R."/>
            <person name="Gladieux P."/>
            <person name="Thoren M.H."/>
            <person name="Johannesson H."/>
        </authorList>
    </citation>
    <scope>NUCLEOTIDE SEQUENCE</scope>
    <source>
        <strain evidence="2">CBS 958.72</strain>
    </source>
</reference>
<accession>A0AAE0NCY4</accession>
<evidence type="ECO:0000313" key="2">
    <source>
        <dbReference type="EMBL" id="KAK3379136.1"/>
    </source>
</evidence>
<proteinExistence type="predicted"/>
<dbReference type="AlphaFoldDB" id="A0AAE0NCY4"/>
<feature type="transmembrane region" description="Helical" evidence="1">
    <location>
        <begin position="197"/>
        <end position="216"/>
    </location>
</feature>
<gene>
    <name evidence="2" type="ORF">B0T24DRAFT_145958</name>
</gene>
<dbReference type="Proteomes" id="UP001287356">
    <property type="component" value="Unassembled WGS sequence"/>
</dbReference>
<keyword evidence="1" id="KW-0812">Transmembrane</keyword>
<feature type="transmembrane region" description="Helical" evidence="1">
    <location>
        <begin position="459"/>
        <end position="478"/>
    </location>
</feature>
<name>A0AAE0NCY4_9PEZI</name>
<reference evidence="2" key="1">
    <citation type="journal article" date="2023" name="Mol. Phylogenet. Evol.">
        <title>Genome-scale phylogeny and comparative genomics of the fungal order Sordariales.</title>
        <authorList>
            <person name="Hensen N."/>
            <person name="Bonometti L."/>
            <person name="Westerberg I."/>
            <person name="Brannstrom I.O."/>
            <person name="Guillou S."/>
            <person name="Cros-Aarteil S."/>
            <person name="Calhoun S."/>
            <person name="Haridas S."/>
            <person name="Kuo A."/>
            <person name="Mondo S."/>
            <person name="Pangilinan J."/>
            <person name="Riley R."/>
            <person name="LaButti K."/>
            <person name="Andreopoulos B."/>
            <person name="Lipzen A."/>
            <person name="Chen C."/>
            <person name="Yan M."/>
            <person name="Daum C."/>
            <person name="Ng V."/>
            <person name="Clum A."/>
            <person name="Steindorff A."/>
            <person name="Ohm R.A."/>
            <person name="Martin F."/>
            <person name="Silar P."/>
            <person name="Natvig D.O."/>
            <person name="Lalanne C."/>
            <person name="Gautier V."/>
            <person name="Ament-Velasquez S.L."/>
            <person name="Kruys A."/>
            <person name="Hutchinson M.I."/>
            <person name="Powell A.J."/>
            <person name="Barry K."/>
            <person name="Miller A.N."/>
            <person name="Grigoriev I.V."/>
            <person name="Debuchy R."/>
            <person name="Gladieux P."/>
            <person name="Hiltunen Thoren M."/>
            <person name="Johannesson H."/>
        </authorList>
    </citation>
    <scope>NUCLEOTIDE SEQUENCE</scope>
    <source>
        <strain evidence="2">CBS 958.72</strain>
    </source>
</reference>
<keyword evidence="1" id="KW-0472">Membrane</keyword>
<organism evidence="2 3">
    <name type="scientific">Lasiosphaeria ovina</name>
    <dbReference type="NCBI Taxonomy" id="92902"/>
    <lineage>
        <taxon>Eukaryota</taxon>
        <taxon>Fungi</taxon>
        <taxon>Dikarya</taxon>
        <taxon>Ascomycota</taxon>
        <taxon>Pezizomycotina</taxon>
        <taxon>Sordariomycetes</taxon>
        <taxon>Sordariomycetidae</taxon>
        <taxon>Sordariales</taxon>
        <taxon>Lasiosphaeriaceae</taxon>
        <taxon>Lasiosphaeria</taxon>
    </lineage>
</organism>
<comment type="caution">
    <text evidence="2">The sequence shown here is derived from an EMBL/GenBank/DDBJ whole genome shotgun (WGS) entry which is preliminary data.</text>
</comment>
<feature type="transmembrane region" description="Helical" evidence="1">
    <location>
        <begin position="73"/>
        <end position="95"/>
    </location>
</feature>